<sequence>MAGLCEGGNEPLGSLKASIKFVCTWSAHVLWKSIIQMYLQGFVVIDLPKYIEYLESSLLQLEDAIGVTDSLLQKQVPGPVGEAITLKLKKVLQRNPGFEKMKNRFVGTISMDHPPYSPDLAPSDFHLFTKLKKFLGGKCFGSDDELNAVNNWIKGLAADDYNTGILKLVNLTASMVCWSACWLTDQEVPSSIPGEFFLKKNNSLGV</sequence>
<dbReference type="InterPro" id="IPR052709">
    <property type="entry name" value="Transposase-MT_Hybrid"/>
</dbReference>
<dbReference type="InterPro" id="IPR036397">
    <property type="entry name" value="RNaseH_sf"/>
</dbReference>
<dbReference type="PANTHER" id="PTHR46060:SF1">
    <property type="entry name" value="MARINER MOS1 TRANSPOSASE-LIKE PROTEIN"/>
    <property type="match status" value="1"/>
</dbReference>
<reference evidence="1 2" key="1">
    <citation type="journal article" date="2022" name="Allergy">
        <title>Genome assembly and annotation of Periplaneta americana reveal a comprehensive cockroach allergen profile.</title>
        <authorList>
            <person name="Wang L."/>
            <person name="Xiong Q."/>
            <person name="Saelim N."/>
            <person name="Wang L."/>
            <person name="Nong W."/>
            <person name="Wan A.T."/>
            <person name="Shi M."/>
            <person name="Liu X."/>
            <person name="Cao Q."/>
            <person name="Hui J.H.L."/>
            <person name="Sookrung N."/>
            <person name="Leung T.F."/>
            <person name="Tungtrongchitr A."/>
            <person name="Tsui S.K.W."/>
        </authorList>
    </citation>
    <scope>NUCLEOTIDE SEQUENCE [LARGE SCALE GENOMIC DNA]</scope>
    <source>
        <strain evidence="1">PWHHKU_190912</strain>
    </source>
</reference>
<dbReference type="PANTHER" id="PTHR46060">
    <property type="entry name" value="MARINER MOS1 TRANSPOSASE-LIKE PROTEIN"/>
    <property type="match status" value="1"/>
</dbReference>
<organism evidence="1 2">
    <name type="scientific">Periplaneta americana</name>
    <name type="common">American cockroach</name>
    <name type="synonym">Blatta americana</name>
    <dbReference type="NCBI Taxonomy" id="6978"/>
    <lineage>
        <taxon>Eukaryota</taxon>
        <taxon>Metazoa</taxon>
        <taxon>Ecdysozoa</taxon>
        <taxon>Arthropoda</taxon>
        <taxon>Hexapoda</taxon>
        <taxon>Insecta</taxon>
        <taxon>Pterygota</taxon>
        <taxon>Neoptera</taxon>
        <taxon>Polyneoptera</taxon>
        <taxon>Dictyoptera</taxon>
        <taxon>Blattodea</taxon>
        <taxon>Blattoidea</taxon>
        <taxon>Blattidae</taxon>
        <taxon>Blattinae</taxon>
        <taxon>Periplaneta</taxon>
    </lineage>
</organism>
<evidence type="ECO:0000313" key="2">
    <source>
        <dbReference type="Proteomes" id="UP001148838"/>
    </source>
</evidence>
<dbReference type="EMBL" id="JAJSOF020000025">
    <property type="protein sequence ID" value="KAJ4434262.1"/>
    <property type="molecule type" value="Genomic_DNA"/>
</dbReference>
<proteinExistence type="predicted"/>
<gene>
    <name evidence="1" type="ORF">ANN_22814</name>
</gene>
<dbReference type="Proteomes" id="UP001148838">
    <property type="component" value="Unassembled WGS sequence"/>
</dbReference>
<name>A0ABQ8SJH8_PERAM</name>
<evidence type="ECO:0008006" key="3">
    <source>
        <dbReference type="Google" id="ProtNLM"/>
    </source>
</evidence>
<keyword evidence="2" id="KW-1185">Reference proteome</keyword>
<accession>A0ABQ8SJH8</accession>
<dbReference type="Gene3D" id="3.30.420.10">
    <property type="entry name" value="Ribonuclease H-like superfamily/Ribonuclease H"/>
    <property type="match status" value="1"/>
</dbReference>
<protein>
    <recommendedName>
        <fullName evidence="3">Per a allergen</fullName>
    </recommendedName>
</protein>
<evidence type="ECO:0000313" key="1">
    <source>
        <dbReference type="EMBL" id="KAJ4434262.1"/>
    </source>
</evidence>
<comment type="caution">
    <text evidence="1">The sequence shown here is derived from an EMBL/GenBank/DDBJ whole genome shotgun (WGS) entry which is preliminary data.</text>
</comment>